<gene>
    <name evidence="5" type="ORF">SAMN04488112_11447</name>
</gene>
<dbReference type="PIRSF" id="PIRSF006470">
    <property type="entry name" value="DctB"/>
    <property type="match status" value="1"/>
</dbReference>
<dbReference type="Pfam" id="PF03480">
    <property type="entry name" value="DctP"/>
    <property type="match status" value="1"/>
</dbReference>
<keyword evidence="3 4" id="KW-0732">Signal</keyword>
<evidence type="ECO:0000256" key="4">
    <source>
        <dbReference type="SAM" id="SignalP"/>
    </source>
</evidence>
<dbReference type="GO" id="GO:0030288">
    <property type="term" value="C:outer membrane-bounded periplasmic space"/>
    <property type="evidence" value="ECO:0007669"/>
    <property type="project" value="InterPro"/>
</dbReference>
<evidence type="ECO:0000256" key="3">
    <source>
        <dbReference type="ARBA" id="ARBA00022729"/>
    </source>
</evidence>
<dbReference type="PANTHER" id="PTHR33376">
    <property type="match status" value="1"/>
</dbReference>
<keyword evidence="5" id="KW-0675">Receptor</keyword>
<dbReference type="GO" id="GO:0055085">
    <property type="term" value="P:transmembrane transport"/>
    <property type="evidence" value="ECO:0007669"/>
    <property type="project" value="InterPro"/>
</dbReference>
<dbReference type="PANTHER" id="PTHR33376:SF7">
    <property type="entry name" value="C4-DICARBOXYLATE-BINDING PROTEIN DCTB"/>
    <property type="match status" value="1"/>
</dbReference>
<dbReference type="STRING" id="1236220.SAMN04488112_11447"/>
<dbReference type="Proteomes" id="UP000199387">
    <property type="component" value="Unassembled WGS sequence"/>
</dbReference>
<dbReference type="PROSITE" id="PS51257">
    <property type="entry name" value="PROKAR_LIPOPROTEIN"/>
    <property type="match status" value="1"/>
</dbReference>
<name>A0A1G6NUS1_9BACL</name>
<evidence type="ECO:0000313" key="6">
    <source>
        <dbReference type="Proteomes" id="UP000199387"/>
    </source>
</evidence>
<evidence type="ECO:0000256" key="1">
    <source>
        <dbReference type="ARBA" id="ARBA00009023"/>
    </source>
</evidence>
<evidence type="ECO:0000313" key="5">
    <source>
        <dbReference type="EMBL" id="SDC71539.1"/>
    </source>
</evidence>
<accession>A0A1G6NUS1</accession>
<comment type="similarity">
    <text evidence="1">Belongs to the bacterial solute-binding protein 7 family.</text>
</comment>
<organism evidence="5 6">
    <name type="scientific">Melghirimyces thermohalophilus</name>
    <dbReference type="NCBI Taxonomy" id="1236220"/>
    <lineage>
        <taxon>Bacteria</taxon>
        <taxon>Bacillati</taxon>
        <taxon>Bacillota</taxon>
        <taxon>Bacilli</taxon>
        <taxon>Bacillales</taxon>
        <taxon>Thermoactinomycetaceae</taxon>
        <taxon>Melghirimyces</taxon>
    </lineage>
</organism>
<dbReference type="CDD" id="cd13603">
    <property type="entry name" value="PBP2_TRAP_Siap_TeaA_like"/>
    <property type="match status" value="1"/>
</dbReference>
<reference evidence="5 6" key="1">
    <citation type="submission" date="2016-10" db="EMBL/GenBank/DDBJ databases">
        <authorList>
            <person name="de Groot N.N."/>
        </authorList>
    </citation>
    <scope>NUCLEOTIDE SEQUENCE [LARGE SCALE GENOMIC DNA]</scope>
    <source>
        <strain evidence="5 6">DSM 45514</strain>
    </source>
</reference>
<dbReference type="InterPro" id="IPR004682">
    <property type="entry name" value="TRAP_DctP"/>
</dbReference>
<dbReference type="OrthoDB" id="9776801at2"/>
<dbReference type="NCBIfam" id="NF037995">
    <property type="entry name" value="TRAP_S1"/>
    <property type="match status" value="1"/>
</dbReference>
<dbReference type="EMBL" id="FMZA01000014">
    <property type="protein sequence ID" value="SDC71539.1"/>
    <property type="molecule type" value="Genomic_DNA"/>
</dbReference>
<keyword evidence="6" id="KW-1185">Reference proteome</keyword>
<dbReference type="InterPro" id="IPR018389">
    <property type="entry name" value="DctP_fam"/>
</dbReference>
<dbReference type="InterPro" id="IPR038404">
    <property type="entry name" value="TRAP_DctP_sf"/>
</dbReference>
<feature type="signal peptide" evidence="4">
    <location>
        <begin position="1"/>
        <end position="26"/>
    </location>
</feature>
<feature type="chain" id="PRO_5011437655" evidence="4">
    <location>
        <begin position="27"/>
        <end position="334"/>
    </location>
</feature>
<dbReference type="Gene3D" id="3.40.190.170">
    <property type="entry name" value="Bacterial extracellular solute-binding protein, family 7"/>
    <property type="match status" value="1"/>
</dbReference>
<dbReference type="AlphaFoldDB" id="A0A1G6NUS1"/>
<keyword evidence="2" id="KW-0813">Transport</keyword>
<dbReference type="SUPFAM" id="SSF53850">
    <property type="entry name" value="Periplasmic binding protein-like II"/>
    <property type="match status" value="1"/>
</dbReference>
<evidence type="ECO:0000256" key="2">
    <source>
        <dbReference type="ARBA" id="ARBA00022448"/>
    </source>
</evidence>
<dbReference type="NCBIfam" id="TIGR00787">
    <property type="entry name" value="dctP"/>
    <property type="match status" value="1"/>
</dbReference>
<sequence>MKKMGITLLASILMIGLLSGCSMFQAGSDRGGKVKLIAATQLDSKSAFAEGFREFKKVVEKESDGTVTVEVHTNGDLGGNEDELVQNLQSGSVDLVVASPGFMAQAVKEVDFFALPYLFESRDHWKKAVDGEVGHTVTKMVEQKTDFKILGYWSAGVRNYYGFQPIEEPEDLKGIKIRSQDSPTVRDAWKALGAQPTSVAWNEMYQALQNQVVDAAENDFTNIYQASHHETAKYISLTQHDYTTRLFFTSQQTFDALDEKQQQAFMKAAKAATEAARKADDQLAEESKQKLKKAGVKINKVDTQPFVEKTEPVREKAVQQLGMEALYQKVQELK</sequence>
<proteinExistence type="inferred from homology"/>
<protein>
    <submittedName>
        <fullName evidence="5">Tripartite ATP-independent transporter solute receptor, DctP family</fullName>
    </submittedName>
</protein>